<feature type="transmembrane region" description="Helical" evidence="5">
    <location>
        <begin position="190"/>
        <end position="209"/>
    </location>
</feature>
<feature type="transmembrane region" description="Helical" evidence="5">
    <location>
        <begin position="438"/>
        <end position="459"/>
    </location>
</feature>
<protein>
    <submittedName>
        <fullName evidence="7">Amino acid permease</fullName>
    </submittedName>
</protein>
<dbReference type="PIRSF" id="PIRSF006060">
    <property type="entry name" value="AA_transporter"/>
    <property type="match status" value="1"/>
</dbReference>
<feature type="transmembrane region" description="Helical" evidence="5">
    <location>
        <begin position="330"/>
        <end position="352"/>
    </location>
</feature>
<evidence type="ECO:0000313" key="8">
    <source>
        <dbReference type="Proteomes" id="UP000606115"/>
    </source>
</evidence>
<sequence>MGLEQRTLTVPALVVMIIAASAPLTAVAGGVTTNYAVTGMDSVPLSFLLIGAVLLVFSVGYTAMSRHIPNAGAFYAYVAEGLGKALGVGAAMVALVSYNLMQIGIYGMFGFAASSFSNGLMGTSIPWWVMALVAWVVVGFLGMNRVDFSVKILGFVVAAEFLVVIIYNIMAFSLAPEAPQPEAAFNLGDAVAPGMGAVMAFTIAAFMGFESGTIYNEEVKDPKRTARRATMIAIIIIACFYAFSAFAVAVGEGASNVMGSTAEFGPDLLFVFFSAHTPAWFVDLANVLFITSLFAALLAFHNVIARYFYSMGRGGALPKFLARTSRTTHAPVAGSLAQSLLAVVVILVFAVISTGKDPMYIVFTMFTWMTNSAAYGLVLLMALTSFAVIGYFIRHRTKDSVFTRVIAPLLSGIALIYVFAQIVVNFDLLLGMEEPGMLGYILQAIVILPGLIGWALALFMRSRTPNAEPDQDILPVVSTSQH</sequence>
<evidence type="ECO:0000256" key="4">
    <source>
        <dbReference type="ARBA" id="ARBA00023136"/>
    </source>
</evidence>
<keyword evidence="2 5" id="KW-0812">Transmembrane</keyword>
<comment type="subcellular location">
    <subcellularLocation>
        <location evidence="1">Membrane</location>
        <topology evidence="1">Multi-pass membrane protein</topology>
    </subcellularLocation>
</comment>
<feature type="transmembrane region" description="Helical" evidence="5">
    <location>
        <begin position="43"/>
        <end position="64"/>
    </location>
</feature>
<dbReference type="Gene3D" id="1.20.1740.10">
    <property type="entry name" value="Amino acid/polyamine transporter I"/>
    <property type="match status" value="1"/>
</dbReference>
<keyword evidence="8" id="KW-1185">Reference proteome</keyword>
<evidence type="ECO:0000256" key="5">
    <source>
        <dbReference type="SAM" id="Phobius"/>
    </source>
</evidence>
<evidence type="ECO:0000256" key="3">
    <source>
        <dbReference type="ARBA" id="ARBA00022989"/>
    </source>
</evidence>
<feature type="transmembrane region" description="Helical" evidence="5">
    <location>
        <begin position="125"/>
        <end position="143"/>
    </location>
</feature>
<dbReference type="Pfam" id="PF00324">
    <property type="entry name" value="AA_permease"/>
    <property type="match status" value="1"/>
</dbReference>
<feature type="transmembrane region" description="Helical" evidence="5">
    <location>
        <begin position="229"/>
        <end position="250"/>
    </location>
</feature>
<dbReference type="InterPro" id="IPR004841">
    <property type="entry name" value="AA-permease/SLC12A_dom"/>
</dbReference>
<dbReference type="PANTHER" id="PTHR42770">
    <property type="entry name" value="AMINO ACID TRANSPORTER-RELATED"/>
    <property type="match status" value="1"/>
</dbReference>
<reference evidence="8" key="1">
    <citation type="journal article" date="2019" name="Int. J. Syst. Evol. Microbiol.">
        <title>The Global Catalogue of Microorganisms (GCM) 10K type strain sequencing project: providing services to taxonomists for standard genome sequencing and annotation.</title>
        <authorList>
            <consortium name="The Broad Institute Genomics Platform"/>
            <consortium name="The Broad Institute Genome Sequencing Center for Infectious Disease"/>
            <person name="Wu L."/>
            <person name="Ma J."/>
        </authorList>
    </citation>
    <scope>NUCLEOTIDE SEQUENCE [LARGE SCALE GENOMIC DNA]</scope>
    <source>
        <strain evidence="8">CGMCC 1.3685</strain>
    </source>
</reference>
<gene>
    <name evidence="7" type="ORF">GCM10007173_00700</name>
</gene>
<accession>A0ABQ2D4S4</accession>
<keyword evidence="3 5" id="KW-1133">Transmembrane helix</keyword>
<feature type="transmembrane region" description="Helical" evidence="5">
    <location>
        <begin position="405"/>
        <end position="426"/>
    </location>
</feature>
<evidence type="ECO:0000256" key="2">
    <source>
        <dbReference type="ARBA" id="ARBA00022692"/>
    </source>
</evidence>
<feature type="transmembrane region" description="Helical" evidence="5">
    <location>
        <begin position="372"/>
        <end position="393"/>
    </location>
</feature>
<comment type="caution">
    <text evidence="7">The sequence shown here is derived from an EMBL/GenBank/DDBJ whole genome shotgun (WGS) entry which is preliminary data.</text>
</comment>
<evidence type="ECO:0000256" key="1">
    <source>
        <dbReference type="ARBA" id="ARBA00004141"/>
    </source>
</evidence>
<evidence type="ECO:0000313" key="7">
    <source>
        <dbReference type="EMBL" id="GGJ46068.1"/>
    </source>
</evidence>
<feature type="transmembrane region" description="Helical" evidence="5">
    <location>
        <begin position="150"/>
        <end position="170"/>
    </location>
</feature>
<feature type="transmembrane region" description="Helical" evidence="5">
    <location>
        <begin position="12"/>
        <end position="37"/>
    </location>
</feature>
<feature type="transmembrane region" description="Helical" evidence="5">
    <location>
        <begin position="287"/>
        <end position="309"/>
    </location>
</feature>
<dbReference type="GeneID" id="303302487"/>
<keyword evidence="4 5" id="KW-0472">Membrane</keyword>
<evidence type="ECO:0000259" key="6">
    <source>
        <dbReference type="Pfam" id="PF00324"/>
    </source>
</evidence>
<feature type="transmembrane region" description="Helical" evidence="5">
    <location>
        <begin position="85"/>
        <end position="105"/>
    </location>
</feature>
<dbReference type="PANTHER" id="PTHR42770:SF16">
    <property type="entry name" value="AMINO ACID PERMEASE"/>
    <property type="match status" value="1"/>
</dbReference>
<dbReference type="RefSeq" id="WP_188682872.1">
    <property type="nucleotide sequence ID" value="NZ_BMKX01000001.1"/>
</dbReference>
<proteinExistence type="predicted"/>
<dbReference type="Proteomes" id="UP000606115">
    <property type="component" value="Unassembled WGS sequence"/>
</dbReference>
<dbReference type="InterPro" id="IPR050367">
    <property type="entry name" value="APC_superfamily"/>
</dbReference>
<dbReference type="EMBL" id="BMKX01000001">
    <property type="protein sequence ID" value="GGJ46068.1"/>
    <property type="molecule type" value="Genomic_DNA"/>
</dbReference>
<feature type="domain" description="Amino acid permease/ SLC12A" evidence="6">
    <location>
        <begin position="38"/>
        <end position="450"/>
    </location>
</feature>
<name>A0ABQ2D4S4_9MICC</name>
<organism evidence="7 8">
    <name type="scientific">Glutamicibacter ardleyensis</name>
    <dbReference type="NCBI Taxonomy" id="225894"/>
    <lineage>
        <taxon>Bacteria</taxon>
        <taxon>Bacillati</taxon>
        <taxon>Actinomycetota</taxon>
        <taxon>Actinomycetes</taxon>
        <taxon>Micrococcales</taxon>
        <taxon>Micrococcaceae</taxon>
        <taxon>Glutamicibacter</taxon>
    </lineage>
</organism>